<comment type="caution">
    <text evidence="2">The sequence shown here is derived from an EMBL/GenBank/DDBJ whole genome shotgun (WGS) entry which is preliminary data.</text>
</comment>
<name>A0ABV6X370_9ACTN</name>
<dbReference type="EMBL" id="JBHEZY010000006">
    <property type="protein sequence ID" value="MFC1432647.1"/>
    <property type="molecule type" value="Genomic_DNA"/>
</dbReference>
<reference evidence="2 3" key="1">
    <citation type="submission" date="2024-09" db="EMBL/GenBank/DDBJ databases">
        <authorList>
            <person name="Lee S.D."/>
        </authorList>
    </citation>
    <scope>NUCLEOTIDE SEQUENCE [LARGE SCALE GENOMIC DNA]</scope>
    <source>
        <strain evidence="2 3">N1-3</strain>
    </source>
</reference>
<feature type="signal peptide" evidence="1">
    <location>
        <begin position="1"/>
        <end position="31"/>
    </location>
</feature>
<evidence type="ECO:0000313" key="2">
    <source>
        <dbReference type="EMBL" id="MFC1432647.1"/>
    </source>
</evidence>
<feature type="chain" id="PRO_5045455402" description="Ig-like domain (Group 3)" evidence="1">
    <location>
        <begin position="32"/>
        <end position="578"/>
    </location>
</feature>
<evidence type="ECO:0000256" key="1">
    <source>
        <dbReference type="SAM" id="SignalP"/>
    </source>
</evidence>
<gene>
    <name evidence="2" type="ORF">ACEZDB_18540</name>
</gene>
<dbReference type="Proteomes" id="UP001592530">
    <property type="component" value="Unassembled WGS sequence"/>
</dbReference>
<protein>
    <recommendedName>
        <fullName evidence="4">Ig-like domain (Group 3)</fullName>
    </recommendedName>
</protein>
<accession>A0ABV6X370</accession>
<keyword evidence="1" id="KW-0732">Signal</keyword>
<evidence type="ECO:0000313" key="3">
    <source>
        <dbReference type="Proteomes" id="UP001592530"/>
    </source>
</evidence>
<sequence>MSRSHKPIRALIPLLGAGLLVGGSAADPSFAADGTTSTVLISNLASGQTVSGTVEVDVAVHQDPAAPVTAVGLTLPSVSLATLASQPVHQVQPVPATCTDACTLVFTVDTAQTAPLAGTDIQVPLIADRATNIIVAGALGKPVPGPTATTQVTVDNHRPSTTLPDMPQNAPLGVAADTGLALRADAAPATDAPAGSTVTSLRLAVPGHPEWPAIAFVPTGDGGWSATVDTSAIPAGAYTAAAVATDSNGMTGDYARATLVIDHGFNVTFPTDGYSAPTDVLTSDLQYGYGTSPLGCGSDAAYAAPQKVDVYLDGRLFHSANATTLVGQGPHCAVAIAGTDTHPPALPFGTHQLRFVVTDTRGHTGQTSVTMTVDLPLMLSLSPAETGGKVTVALGSITRITPRSTAPDGFSKPTDWWIQASGVTSSYTEGTGATVPVYSFHAGATGTERITYTVQDAPGLQTSTTVNVLVLATTSSSLQLSTTKPKRGSTLTLTAHVTKSVSLTKNPASLKGATVHLQFQATGSKTWTTKATATTTAAGNATFREKATANGIWRIVTAARTGSWEGSTSSSHSVKMTK</sequence>
<organism evidence="2 3">
    <name type="scientific">Streptacidiphilus alkalitolerans</name>
    <dbReference type="NCBI Taxonomy" id="3342712"/>
    <lineage>
        <taxon>Bacteria</taxon>
        <taxon>Bacillati</taxon>
        <taxon>Actinomycetota</taxon>
        <taxon>Actinomycetes</taxon>
        <taxon>Kitasatosporales</taxon>
        <taxon>Streptomycetaceae</taxon>
        <taxon>Streptacidiphilus</taxon>
    </lineage>
</organism>
<dbReference type="RefSeq" id="WP_380554677.1">
    <property type="nucleotide sequence ID" value="NZ_JBHEZY010000006.1"/>
</dbReference>
<evidence type="ECO:0008006" key="4">
    <source>
        <dbReference type="Google" id="ProtNLM"/>
    </source>
</evidence>
<proteinExistence type="predicted"/>